<dbReference type="InterPro" id="IPR011604">
    <property type="entry name" value="PDDEXK-like_dom_sf"/>
</dbReference>
<accession>A0A6I6GWL7</accession>
<keyword evidence="3" id="KW-1185">Reference proteome</keyword>
<dbReference type="Pfam" id="PF12705">
    <property type="entry name" value="PDDEXK_1"/>
    <property type="match status" value="1"/>
</dbReference>
<dbReference type="Proteomes" id="UP000426027">
    <property type="component" value="Chromosome"/>
</dbReference>
<dbReference type="KEGG" id="fls:GLV81_16580"/>
<gene>
    <name evidence="2" type="ORF">GLV81_16580</name>
</gene>
<dbReference type="InterPro" id="IPR027417">
    <property type="entry name" value="P-loop_NTPase"/>
</dbReference>
<dbReference type="InterPro" id="IPR011335">
    <property type="entry name" value="Restrct_endonuc-II-like"/>
</dbReference>
<evidence type="ECO:0000313" key="2">
    <source>
        <dbReference type="EMBL" id="QGW29509.1"/>
    </source>
</evidence>
<organism evidence="2 3">
    <name type="scientific">Phnomibacter ginsenosidimutans</name>
    <dbReference type="NCBI Taxonomy" id="2676868"/>
    <lineage>
        <taxon>Bacteria</taxon>
        <taxon>Pseudomonadati</taxon>
        <taxon>Bacteroidota</taxon>
        <taxon>Chitinophagia</taxon>
        <taxon>Chitinophagales</taxon>
        <taxon>Chitinophagaceae</taxon>
        <taxon>Phnomibacter</taxon>
    </lineage>
</organism>
<name>A0A6I6GWL7_9BACT</name>
<evidence type="ECO:0000259" key="1">
    <source>
        <dbReference type="Pfam" id="PF12705"/>
    </source>
</evidence>
<dbReference type="Gene3D" id="3.40.50.300">
    <property type="entry name" value="P-loop containing nucleotide triphosphate hydrolases"/>
    <property type="match status" value="1"/>
</dbReference>
<reference evidence="2 3" key="1">
    <citation type="submission" date="2019-11" db="EMBL/GenBank/DDBJ databases">
        <authorList>
            <person name="Im W.T."/>
        </authorList>
    </citation>
    <scope>NUCLEOTIDE SEQUENCE [LARGE SCALE GENOMIC DNA]</scope>
    <source>
        <strain evidence="2 3">SB-02</strain>
    </source>
</reference>
<dbReference type="AlphaFoldDB" id="A0A6I6GWL7"/>
<dbReference type="SUPFAM" id="SSF52540">
    <property type="entry name" value="P-loop containing nucleoside triphosphate hydrolases"/>
    <property type="match status" value="1"/>
</dbReference>
<evidence type="ECO:0000313" key="3">
    <source>
        <dbReference type="Proteomes" id="UP000426027"/>
    </source>
</evidence>
<feature type="domain" description="PD-(D/E)XK endonuclease-like" evidence="1">
    <location>
        <begin position="490"/>
        <end position="783"/>
    </location>
</feature>
<sequence length="786" mass="90002">MWERLPAIYHVFQQLLSDSHYTTMGRLYRQLATDADTLQQLSTHWAHVAFVGFNAFNKAEETFIKAWNDAGYASCWFDADTWYVQQAHQEAGDFLRRNFEVVGLRNELPLLSSIAQRTLPIQVTATEGQMAQAKQIDRWWQHIAQQQQDNKRIGILLADESLLIPVLQSLPASMQQVNITMGYPLQQSHVYSVLKLFFEVQQEMLQHQYKSVHHTIARRWLEHPLCDAGREDLAKLQEKILRENLIRVPVTALASLSKASALLFGRMMADMEAFQRLREMMELLIQLPVAKSDHMTKGLCTTVWKTLQQLEPLFAALRPQPDLYFMGSLLMKQLGSLSVPFEGEPLQGVQLMGLLESRGLDFDELIVLGANEGSLPRIKPPDSFLPDNVRRAFGLPVPEHQDAIFAYVFYRLLHRTQQLQLVYNALVTDNSTGEVSRFVQQLEFESKIPVHHSKVSYQVAPDAWPEITVAKDDAVMRLLSIYHMQESPKTISPSAINTYLNCRLQFFFKYLARIEAPEELEEAVEASAVGKVVHKLMELLYTECGSTFNNAISKVAVQWMQEHKERLVNEAFRLAWRRKEIKGTFEITGELHIVRAIVLQYVDLLLRVDEDYAPFTLKSLEVKLDESFTVPIKGSMKRVVLSGYVDRVDEKDGVVRMVDYKTGSDNPSFHSLEALFERDGNKQNKAAAQTLLYSWMFRQKFPAQRNFEPALIAVRHLQQYSNQVQLIHKAADEVVSHQNIHTVLEAFETQVRNVLAELFDPTVAFDQTPDVSHCQYCDFAGICGRG</sequence>
<protein>
    <recommendedName>
        <fullName evidence="1">PD-(D/E)XK endonuclease-like domain-containing protein</fullName>
    </recommendedName>
</protein>
<dbReference type="SUPFAM" id="SSF52980">
    <property type="entry name" value="Restriction endonuclease-like"/>
    <property type="match status" value="1"/>
</dbReference>
<dbReference type="InterPro" id="IPR038726">
    <property type="entry name" value="PDDEXK_AddAB-type"/>
</dbReference>
<dbReference type="EMBL" id="CP046566">
    <property type="protein sequence ID" value="QGW29509.1"/>
    <property type="molecule type" value="Genomic_DNA"/>
</dbReference>
<dbReference type="Gene3D" id="3.90.320.10">
    <property type="match status" value="1"/>
</dbReference>
<proteinExistence type="predicted"/>